<evidence type="ECO:0000256" key="6">
    <source>
        <dbReference type="ARBA" id="ARBA00023136"/>
    </source>
</evidence>
<reference evidence="9 10" key="1">
    <citation type="journal article" date="2014" name="Int. J. Syst. Evol. Microbiol.">
        <title>Complete genome sequence of Corynebacterium casei LMG S-19264T (=DSM 44701T), isolated from a smear-ripened cheese.</title>
        <authorList>
            <consortium name="US DOE Joint Genome Institute (JGI-PGF)"/>
            <person name="Walter F."/>
            <person name="Albersmeier A."/>
            <person name="Kalinowski J."/>
            <person name="Ruckert C."/>
        </authorList>
    </citation>
    <scope>NUCLEOTIDE SEQUENCE [LARGE SCALE GENOMIC DNA]</scope>
    <source>
        <strain evidence="9 10">NBRC 112289</strain>
    </source>
</reference>
<dbReference type="Pfam" id="PF00420">
    <property type="entry name" value="Oxidored_q2"/>
    <property type="match status" value="1"/>
</dbReference>
<evidence type="ECO:0000313" key="9">
    <source>
        <dbReference type="EMBL" id="GMA29296.1"/>
    </source>
</evidence>
<feature type="compositionally biased region" description="Acidic residues" evidence="7">
    <location>
        <begin position="147"/>
        <end position="158"/>
    </location>
</feature>
<dbReference type="Proteomes" id="UP001157160">
    <property type="component" value="Unassembled WGS sequence"/>
</dbReference>
<feature type="transmembrane region" description="Helical" evidence="8">
    <location>
        <begin position="6"/>
        <end position="23"/>
    </location>
</feature>
<keyword evidence="10" id="KW-1185">Reference proteome</keyword>
<gene>
    <name evidence="9" type="ORF">GCM10025874_25490</name>
</gene>
<dbReference type="PANTHER" id="PTHR34583:SF2">
    <property type="entry name" value="ANTIPORTER SUBUNIT MNHC2-RELATED"/>
    <property type="match status" value="1"/>
</dbReference>
<comment type="similarity">
    <text evidence="2">Belongs to the CPA3 antiporters (TC 2.A.63) subunit C family.</text>
</comment>
<keyword evidence="6 8" id="KW-0472">Membrane</keyword>
<dbReference type="Gene3D" id="1.10.287.3510">
    <property type="match status" value="1"/>
</dbReference>
<evidence type="ECO:0000313" key="10">
    <source>
        <dbReference type="Proteomes" id="UP001157160"/>
    </source>
</evidence>
<protein>
    <recommendedName>
        <fullName evidence="11">Na(+)/H(+) antiporter subunit C</fullName>
    </recommendedName>
</protein>
<dbReference type="AlphaFoldDB" id="A0AA37XC12"/>
<evidence type="ECO:0000256" key="8">
    <source>
        <dbReference type="SAM" id="Phobius"/>
    </source>
</evidence>
<comment type="subcellular location">
    <subcellularLocation>
        <location evidence="1">Cell membrane</location>
        <topology evidence="1">Multi-pass membrane protein</topology>
    </subcellularLocation>
</comment>
<comment type="caution">
    <text evidence="9">The sequence shown here is derived from an EMBL/GenBank/DDBJ whole genome shotgun (WGS) entry which is preliminary data.</text>
</comment>
<proteinExistence type="inferred from homology"/>
<feature type="region of interest" description="Disordered" evidence="7">
    <location>
        <begin position="110"/>
        <end position="177"/>
    </location>
</feature>
<evidence type="ECO:0000256" key="7">
    <source>
        <dbReference type="SAM" id="MobiDB-lite"/>
    </source>
</evidence>
<accession>A0AA37XC12</accession>
<keyword evidence="4 8" id="KW-0812">Transmembrane</keyword>
<dbReference type="InterPro" id="IPR039428">
    <property type="entry name" value="NUOK/Mnh_C1-like"/>
</dbReference>
<evidence type="ECO:0008006" key="11">
    <source>
        <dbReference type="Google" id="ProtNLM"/>
    </source>
</evidence>
<dbReference type="PANTHER" id="PTHR34583">
    <property type="entry name" value="ANTIPORTER SUBUNIT MNHC2-RELATED"/>
    <property type="match status" value="1"/>
</dbReference>
<sequence length="177" mass="19077">MNASLVLVLLMAVMYAAGVYVMLERSITRIVIGFVLVGNATNILLLLMTGRPGAPAFWDDGATAASEMTDPLPQALILTAIVINMGITAFLLALIYRAWWLARTEAKDAQPDEGDVVDDGDDLPEQVEDADRVFEETGADADAIKEEQDEGERDDTDAEPGARADGPADIDQRGVQR</sequence>
<evidence type="ECO:0000256" key="4">
    <source>
        <dbReference type="ARBA" id="ARBA00022692"/>
    </source>
</evidence>
<keyword evidence="5 8" id="KW-1133">Transmembrane helix</keyword>
<evidence type="ECO:0000256" key="3">
    <source>
        <dbReference type="ARBA" id="ARBA00022475"/>
    </source>
</evidence>
<keyword evidence="3" id="KW-1003">Cell membrane</keyword>
<feature type="compositionally biased region" description="Acidic residues" evidence="7">
    <location>
        <begin position="111"/>
        <end position="128"/>
    </location>
</feature>
<organism evidence="9 10">
    <name type="scientific">Arenivirga flava</name>
    <dbReference type="NCBI Taxonomy" id="1930060"/>
    <lineage>
        <taxon>Bacteria</taxon>
        <taxon>Bacillati</taxon>
        <taxon>Actinomycetota</taxon>
        <taxon>Actinomycetes</taxon>
        <taxon>Micrococcales</taxon>
        <taxon>Microbacteriaceae</taxon>
        <taxon>Arenivirga</taxon>
    </lineage>
</organism>
<dbReference type="EMBL" id="BSUL01000001">
    <property type="protein sequence ID" value="GMA29296.1"/>
    <property type="molecule type" value="Genomic_DNA"/>
</dbReference>
<feature type="transmembrane region" description="Helical" evidence="8">
    <location>
        <begin position="75"/>
        <end position="96"/>
    </location>
</feature>
<evidence type="ECO:0000256" key="2">
    <source>
        <dbReference type="ARBA" id="ARBA00010388"/>
    </source>
</evidence>
<feature type="transmembrane region" description="Helical" evidence="8">
    <location>
        <begin position="30"/>
        <end position="48"/>
    </location>
</feature>
<dbReference type="GO" id="GO:0005886">
    <property type="term" value="C:plasma membrane"/>
    <property type="evidence" value="ECO:0007669"/>
    <property type="project" value="UniProtKB-SubCell"/>
</dbReference>
<dbReference type="InterPro" id="IPR050601">
    <property type="entry name" value="CPA3_antiporter_subunitC"/>
</dbReference>
<evidence type="ECO:0000256" key="5">
    <source>
        <dbReference type="ARBA" id="ARBA00022989"/>
    </source>
</evidence>
<evidence type="ECO:0000256" key="1">
    <source>
        <dbReference type="ARBA" id="ARBA00004651"/>
    </source>
</evidence>
<name>A0AA37XC12_9MICO</name>
<dbReference type="RefSeq" id="WP_284233250.1">
    <property type="nucleotide sequence ID" value="NZ_BSUL01000001.1"/>
</dbReference>